<dbReference type="GO" id="GO:0003677">
    <property type="term" value="F:DNA binding"/>
    <property type="evidence" value="ECO:0007669"/>
    <property type="project" value="UniProtKB-KW"/>
</dbReference>
<evidence type="ECO:0000313" key="10">
    <source>
        <dbReference type="Proteomes" id="UP001337655"/>
    </source>
</evidence>
<dbReference type="GO" id="GO:0000981">
    <property type="term" value="F:DNA-binding transcription factor activity, RNA polymerase II-specific"/>
    <property type="evidence" value="ECO:0007669"/>
    <property type="project" value="InterPro"/>
</dbReference>
<keyword evidence="1" id="KW-0479">Metal-binding</keyword>
<keyword evidence="4" id="KW-0238">DNA-binding</keyword>
<dbReference type="CDD" id="cd00067">
    <property type="entry name" value="GAL4"/>
    <property type="match status" value="1"/>
</dbReference>
<dbReference type="Gene3D" id="4.10.240.10">
    <property type="entry name" value="Zn(2)-C6 fungal-type DNA-binding domain"/>
    <property type="match status" value="1"/>
</dbReference>
<dbReference type="InterPro" id="IPR021858">
    <property type="entry name" value="Fun_TF"/>
</dbReference>
<dbReference type="EMBL" id="JAVRRT010000001">
    <property type="protein sequence ID" value="KAK5175893.1"/>
    <property type="molecule type" value="Genomic_DNA"/>
</dbReference>
<protein>
    <recommendedName>
        <fullName evidence="8">Zn(2)-C6 fungal-type domain-containing protein</fullName>
    </recommendedName>
</protein>
<dbReference type="PROSITE" id="PS50048">
    <property type="entry name" value="ZN2_CY6_FUNGAL_2"/>
    <property type="match status" value="1"/>
</dbReference>
<evidence type="ECO:0000313" key="9">
    <source>
        <dbReference type="EMBL" id="KAK5175893.1"/>
    </source>
</evidence>
<feature type="region of interest" description="Disordered" evidence="7">
    <location>
        <begin position="58"/>
        <end position="84"/>
    </location>
</feature>
<dbReference type="GeneID" id="89922382"/>
<accession>A0AAV9PRM4</accession>
<comment type="caution">
    <text evidence="9">The sequence shown here is derived from an EMBL/GenBank/DDBJ whole genome shotgun (WGS) entry which is preliminary data.</text>
</comment>
<evidence type="ECO:0000256" key="5">
    <source>
        <dbReference type="ARBA" id="ARBA00023163"/>
    </source>
</evidence>
<dbReference type="RefSeq" id="XP_064664531.1">
    <property type="nucleotide sequence ID" value="XM_064798297.1"/>
</dbReference>
<dbReference type="InterPro" id="IPR052360">
    <property type="entry name" value="Transcr_Regulatory_Proteins"/>
</dbReference>
<keyword evidence="10" id="KW-1185">Reference proteome</keyword>
<evidence type="ECO:0000256" key="6">
    <source>
        <dbReference type="ARBA" id="ARBA00023242"/>
    </source>
</evidence>
<dbReference type="Pfam" id="PF00172">
    <property type="entry name" value="Zn_clus"/>
    <property type="match status" value="1"/>
</dbReference>
<dbReference type="Proteomes" id="UP001337655">
    <property type="component" value="Unassembled WGS sequence"/>
</dbReference>
<dbReference type="InterPro" id="IPR036864">
    <property type="entry name" value="Zn2-C6_fun-type_DNA-bd_sf"/>
</dbReference>
<evidence type="ECO:0000256" key="7">
    <source>
        <dbReference type="SAM" id="MobiDB-lite"/>
    </source>
</evidence>
<gene>
    <name evidence="9" type="ORF">LTR77_001033</name>
</gene>
<evidence type="ECO:0000256" key="3">
    <source>
        <dbReference type="ARBA" id="ARBA00023015"/>
    </source>
</evidence>
<keyword evidence="6" id="KW-0539">Nucleus</keyword>
<evidence type="ECO:0000256" key="1">
    <source>
        <dbReference type="ARBA" id="ARBA00022723"/>
    </source>
</evidence>
<reference evidence="9 10" key="1">
    <citation type="submission" date="2023-08" db="EMBL/GenBank/DDBJ databases">
        <title>Black Yeasts Isolated from many extreme environments.</title>
        <authorList>
            <person name="Coleine C."/>
            <person name="Stajich J.E."/>
            <person name="Selbmann L."/>
        </authorList>
    </citation>
    <scope>NUCLEOTIDE SEQUENCE [LARGE SCALE GENOMIC DNA]</scope>
    <source>
        <strain evidence="9 10">CCFEE 5935</strain>
    </source>
</reference>
<evidence type="ECO:0000256" key="4">
    <source>
        <dbReference type="ARBA" id="ARBA00023125"/>
    </source>
</evidence>
<keyword evidence="3" id="KW-0805">Transcription regulation</keyword>
<dbReference type="AlphaFoldDB" id="A0AAV9PRM4"/>
<dbReference type="Pfam" id="PF11951">
    <property type="entry name" value="Fungal_trans_2"/>
    <property type="match status" value="1"/>
</dbReference>
<feature type="domain" description="Zn(2)-C6 fungal-type" evidence="8">
    <location>
        <begin position="34"/>
        <end position="62"/>
    </location>
</feature>
<keyword evidence="5" id="KW-0804">Transcription</keyword>
<dbReference type="SMART" id="SM00066">
    <property type="entry name" value="GAL4"/>
    <property type="match status" value="1"/>
</dbReference>
<organism evidence="9 10">
    <name type="scientific">Saxophila tyrrhenica</name>
    <dbReference type="NCBI Taxonomy" id="1690608"/>
    <lineage>
        <taxon>Eukaryota</taxon>
        <taxon>Fungi</taxon>
        <taxon>Dikarya</taxon>
        <taxon>Ascomycota</taxon>
        <taxon>Pezizomycotina</taxon>
        <taxon>Dothideomycetes</taxon>
        <taxon>Dothideomycetidae</taxon>
        <taxon>Mycosphaerellales</taxon>
        <taxon>Extremaceae</taxon>
        <taxon>Saxophila</taxon>
    </lineage>
</organism>
<dbReference type="PANTHER" id="PTHR36206">
    <property type="entry name" value="ASPERCRYPTIN BIOSYNTHESIS CLUSTER-SPECIFIC TRANSCRIPTION REGULATOR ATNN-RELATED"/>
    <property type="match status" value="1"/>
</dbReference>
<dbReference type="GO" id="GO:0008270">
    <property type="term" value="F:zinc ion binding"/>
    <property type="evidence" value="ECO:0007669"/>
    <property type="project" value="InterPro"/>
</dbReference>
<dbReference type="PANTHER" id="PTHR36206:SF14">
    <property type="entry name" value="ZN(2)-C6 FUNGAL-TYPE DOMAIN-CONTAINING PROTEIN-RELATED"/>
    <property type="match status" value="1"/>
</dbReference>
<proteinExistence type="predicted"/>
<sequence>MVQEELSWHAAASAHLLEARKRNGRLGACKSRTGCSTCKARRIKCDETKPECQRCQKTGRKCDGYSSSASPAKRQNESSINVKQPQSLRIKDKDRRNFDFFLSFAAPRLAGTFDRDFWCGYVLQLAQTEPIVTDCILAISTLYEHPQFLSSFYSNPSGTMRTHVSNGGEELDVFHVDALVHYNKAIRTFKVRLAEGKVTPSLALLSCLLFLCTEMIRDNVFAALELHTRGADMLQQYEEDLRGEKGSGLLTMIKHMFRRIGTLAPAFVQRRLISIDTGTSKTQDREDFANMADARDALFTIMGDNDPFIEDAHAWKESLIKGTPDDPPSSDEGLGGNLGTMYGVVFRMVTKTPNNVLKTGPPVSPLPEIHPPFYSDPYESNGAKSDAANRLELSRTKCRLASPLGSAHGHGELKNLLRQQLDLLERLDEWLQRFDLTLKRTPTLPETASYLMMYYYSTLIWLSTRLHLAESVFDDFTPHFRRLVDHAAVYLDAKARELPVFTFEIGATPPLFLAAAKCRVPSIRRRALDLMRKAPKKECMHSSVSTSEFARRLMEIEEEGLVSLDDAVVPLECNRIRGPELLKNLTTGQFEVKVERYSEENGFFRIDTAYDLM</sequence>
<dbReference type="PROSITE" id="PS00463">
    <property type="entry name" value="ZN2_CY6_FUNGAL_1"/>
    <property type="match status" value="1"/>
</dbReference>
<evidence type="ECO:0000256" key="2">
    <source>
        <dbReference type="ARBA" id="ARBA00022833"/>
    </source>
</evidence>
<name>A0AAV9PRM4_9PEZI</name>
<evidence type="ECO:0000259" key="8">
    <source>
        <dbReference type="PROSITE" id="PS50048"/>
    </source>
</evidence>
<dbReference type="InterPro" id="IPR001138">
    <property type="entry name" value="Zn2Cys6_DnaBD"/>
</dbReference>
<keyword evidence="2" id="KW-0862">Zinc</keyword>
<dbReference type="SUPFAM" id="SSF57701">
    <property type="entry name" value="Zn2/Cys6 DNA-binding domain"/>
    <property type="match status" value="1"/>
</dbReference>